<gene>
    <name evidence="10" type="primary">sdh3</name>
    <name evidence="10" type="ORF">Grat.angu.mt.17</name>
</gene>
<keyword evidence="10" id="KW-0496">Mitochondrion</keyword>
<dbReference type="PANTHER" id="PTHR10978:SF5">
    <property type="entry name" value="SUCCINATE DEHYDROGENASE CYTOCHROME B560 SUBUNIT, MITOCHONDRIAL"/>
    <property type="match status" value="1"/>
</dbReference>
<dbReference type="GO" id="GO:0009055">
    <property type="term" value="F:electron transfer activity"/>
    <property type="evidence" value="ECO:0007669"/>
    <property type="project" value="InterPro"/>
</dbReference>
<evidence type="ECO:0000256" key="4">
    <source>
        <dbReference type="ARBA" id="ARBA00022723"/>
    </source>
</evidence>
<protein>
    <submittedName>
        <fullName evidence="10">Succinate:cytochrome c oxidoreductase subunit 3</fullName>
    </submittedName>
</protein>
<dbReference type="GeneID" id="18056226"/>
<evidence type="ECO:0000256" key="6">
    <source>
        <dbReference type="ARBA" id="ARBA00023004"/>
    </source>
</evidence>
<dbReference type="RefSeq" id="YP_008963779.1">
    <property type="nucleotide sequence ID" value="NC_023094.1"/>
</dbReference>
<dbReference type="InterPro" id="IPR034804">
    <property type="entry name" value="SQR/QFR_C/D"/>
</dbReference>
<reference evidence="10" key="1">
    <citation type="journal article" date="2014" name="Mitochondrial DNA">
        <title>Complete mitochondrial genome of the marine red alga Grateloupia angusta (Halymeniales).</title>
        <authorList>
            <person name="Kim S.Y."/>
            <person name="Yang E.C."/>
            <person name="Boo S.M."/>
            <person name="Yoon H.S."/>
        </authorList>
    </citation>
    <scope>NUCLEOTIDE SEQUENCE</scope>
</reference>
<dbReference type="InterPro" id="IPR000701">
    <property type="entry name" value="SuccDH_FuR_B_TM-su"/>
</dbReference>
<evidence type="ECO:0000256" key="2">
    <source>
        <dbReference type="ARBA" id="ARBA00022617"/>
    </source>
</evidence>
<dbReference type="GO" id="GO:0016020">
    <property type="term" value="C:membrane"/>
    <property type="evidence" value="ECO:0007669"/>
    <property type="project" value="UniProtKB-SubCell"/>
</dbReference>
<evidence type="ECO:0000256" key="7">
    <source>
        <dbReference type="ARBA" id="ARBA00023136"/>
    </source>
</evidence>
<evidence type="ECO:0000256" key="5">
    <source>
        <dbReference type="ARBA" id="ARBA00022989"/>
    </source>
</evidence>
<dbReference type="GO" id="GO:0006099">
    <property type="term" value="P:tricarboxylic acid cycle"/>
    <property type="evidence" value="ECO:0007669"/>
    <property type="project" value="InterPro"/>
</dbReference>
<dbReference type="SUPFAM" id="SSF81343">
    <property type="entry name" value="Fumarate reductase respiratory complex transmembrane subunits"/>
    <property type="match status" value="1"/>
</dbReference>
<evidence type="ECO:0000256" key="9">
    <source>
        <dbReference type="SAM" id="Phobius"/>
    </source>
</evidence>
<dbReference type="InterPro" id="IPR014314">
    <property type="entry name" value="Succ_DH_cytb556"/>
</dbReference>
<keyword evidence="4 8" id="KW-0479">Metal-binding</keyword>
<organism evidence="10">
    <name type="scientific">Grateloupia angusta</name>
    <dbReference type="NCBI Taxonomy" id="1347085"/>
    <lineage>
        <taxon>Eukaryota</taxon>
        <taxon>Rhodophyta</taxon>
        <taxon>Florideophyceae</taxon>
        <taxon>Rhodymeniophycidae</taxon>
        <taxon>Halymeniales</taxon>
        <taxon>Halymeniaceae</taxon>
        <taxon>Grateloupia</taxon>
    </lineage>
</organism>
<keyword evidence="3 9" id="KW-0812">Transmembrane</keyword>
<keyword evidence="6 8" id="KW-0408">Iron</keyword>
<dbReference type="GO" id="GO:0005739">
    <property type="term" value="C:mitochondrion"/>
    <property type="evidence" value="ECO:0007669"/>
    <property type="project" value="GOC"/>
</dbReference>
<proteinExistence type="predicted"/>
<dbReference type="PANTHER" id="PTHR10978">
    <property type="entry name" value="SUCCINATE DEHYDROGENASE CYTOCHROME B560 SUBUNIT"/>
    <property type="match status" value="1"/>
</dbReference>
<feature type="binding site" description="axial binding residue" evidence="8">
    <location>
        <position position="85"/>
    </location>
    <ligand>
        <name>heme</name>
        <dbReference type="ChEBI" id="CHEBI:30413"/>
        <note>ligand shared with second transmembrane subunit</note>
    </ligand>
    <ligandPart>
        <name>Fe</name>
        <dbReference type="ChEBI" id="CHEBI:18248"/>
    </ligandPart>
</feature>
<sequence length="128" mass="15031">MMLRNYTFNRPISPHLSVYLPQMSSMFSIWHRLSGILLIIGFSIFLLILNLIIQSDSKILLFFISLPAWSLNFFNLTYSFIFMYHALNGLRHVTWDLFLFLEIKELNLSAIALVLLLFFTLIKIIITL</sequence>
<feature type="transmembrane region" description="Helical" evidence="9">
    <location>
        <begin position="106"/>
        <end position="126"/>
    </location>
</feature>
<dbReference type="PROSITE" id="PS01000">
    <property type="entry name" value="SDH_CYT_1"/>
    <property type="match status" value="1"/>
</dbReference>
<keyword evidence="2 8" id="KW-0349">Heme</keyword>
<feature type="transmembrane region" description="Helical" evidence="9">
    <location>
        <begin position="29"/>
        <end position="53"/>
    </location>
</feature>
<dbReference type="Gene3D" id="1.20.1300.10">
    <property type="entry name" value="Fumarate reductase/succinate dehydrogenase, transmembrane subunit"/>
    <property type="match status" value="1"/>
</dbReference>
<dbReference type="EMBL" id="KC875853">
    <property type="protein sequence ID" value="AGO19292.1"/>
    <property type="molecule type" value="Genomic_DNA"/>
</dbReference>
<name>V5JFW7_9FLOR</name>
<dbReference type="GO" id="GO:0006121">
    <property type="term" value="P:mitochondrial electron transport, succinate to ubiquinone"/>
    <property type="evidence" value="ECO:0007669"/>
    <property type="project" value="TreeGrafter"/>
</dbReference>
<evidence type="ECO:0000313" key="10">
    <source>
        <dbReference type="EMBL" id="AGO19292.1"/>
    </source>
</evidence>
<dbReference type="NCBIfam" id="TIGR02970">
    <property type="entry name" value="succ_dehyd_cytB"/>
    <property type="match status" value="1"/>
</dbReference>
<dbReference type="InterPro" id="IPR018495">
    <property type="entry name" value="Succ_DH_cyt_bsu_CS"/>
</dbReference>
<keyword evidence="7 9" id="KW-0472">Membrane</keyword>
<comment type="cofactor">
    <cofactor evidence="8">
        <name>heme</name>
        <dbReference type="ChEBI" id="CHEBI:30413"/>
    </cofactor>
    <text evidence="8">The heme is bound between the two transmembrane subunits.</text>
</comment>
<dbReference type="CDD" id="cd03499">
    <property type="entry name" value="SQR_TypeC_SdhC"/>
    <property type="match status" value="1"/>
</dbReference>
<dbReference type="AlphaFoldDB" id="V5JFW7"/>
<comment type="subcellular location">
    <subcellularLocation>
        <location evidence="1">Membrane</location>
        <topology evidence="1">Multi-pass membrane protein</topology>
    </subcellularLocation>
</comment>
<accession>V5JFW7</accession>
<feature type="transmembrane region" description="Helical" evidence="9">
    <location>
        <begin position="60"/>
        <end position="86"/>
    </location>
</feature>
<dbReference type="Pfam" id="PF01127">
    <property type="entry name" value="Sdh_cyt"/>
    <property type="match status" value="1"/>
</dbReference>
<dbReference type="PIRSF" id="PIRSF000178">
    <property type="entry name" value="SDH_cyt_b560"/>
    <property type="match status" value="1"/>
</dbReference>
<evidence type="ECO:0000256" key="1">
    <source>
        <dbReference type="ARBA" id="ARBA00004141"/>
    </source>
</evidence>
<keyword evidence="5 9" id="KW-1133">Transmembrane helix</keyword>
<evidence type="ECO:0000256" key="8">
    <source>
        <dbReference type="PIRSR" id="PIRSR000178-1"/>
    </source>
</evidence>
<dbReference type="GO" id="GO:0046872">
    <property type="term" value="F:metal ion binding"/>
    <property type="evidence" value="ECO:0007669"/>
    <property type="project" value="UniProtKB-KW"/>
</dbReference>
<geneLocation type="mitochondrion" evidence="10"/>
<evidence type="ECO:0000256" key="3">
    <source>
        <dbReference type="ARBA" id="ARBA00022692"/>
    </source>
</evidence>